<comment type="subcellular location">
    <subcellularLocation>
        <location evidence="8">Cytoplasm</location>
    </subcellularLocation>
</comment>
<dbReference type="InterPro" id="IPR022953">
    <property type="entry name" value="ATP_PFK"/>
</dbReference>
<dbReference type="OrthoDB" id="9802503at2"/>
<evidence type="ECO:0000313" key="10">
    <source>
        <dbReference type="EMBL" id="ANO52228.1"/>
    </source>
</evidence>
<comment type="activity regulation">
    <text evidence="8">Non-allosteric.</text>
</comment>
<evidence type="ECO:0000313" key="11">
    <source>
        <dbReference type="Proteomes" id="UP000092695"/>
    </source>
</evidence>
<keyword evidence="3 8" id="KW-0808">Transferase</keyword>
<reference evidence="10 11" key="1">
    <citation type="submission" date="2016-06" db="EMBL/GenBank/DDBJ databases">
        <title>Complete genome sequence of a deep-branching marine Gamma Proteobacterium Woeseia oceani type strain XK5.</title>
        <authorList>
            <person name="Mu D."/>
            <person name="Du Z."/>
        </authorList>
    </citation>
    <scope>NUCLEOTIDE SEQUENCE [LARGE SCALE GENOMIC DNA]</scope>
    <source>
        <strain evidence="10 11">XK5</strain>
    </source>
</reference>
<dbReference type="Pfam" id="PF00365">
    <property type="entry name" value="PFK"/>
    <property type="match status" value="1"/>
</dbReference>
<comment type="similarity">
    <text evidence="8">Belongs to the phosphofructokinase type A (PFKA) family. PPi-dependent PFK group II subfamily. Clade 'B2' sub-subfamily.</text>
</comment>
<keyword evidence="6 8" id="KW-0460">Magnesium</keyword>
<feature type="binding site" evidence="8">
    <location>
        <position position="114"/>
    </location>
    <ligand>
        <name>Mg(2+)</name>
        <dbReference type="ChEBI" id="CHEBI:18420"/>
        <note>catalytic</note>
    </ligand>
</feature>
<keyword evidence="5 8" id="KW-0418">Kinase</keyword>
<keyword evidence="11" id="KW-1185">Reference proteome</keyword>
<dbReference type="Proteomes" id="UP000092695">
    <property type="component" value="Chromosome"/>
</dbReference>
<dbReference type="Gene3D" id="3.40.50.460">
    <property type="entry name" value="Phosphofructokinase domain"/>
    <property type="match status" value="1"/>
</dbReference>
<dbReference type="InterPro" id="IPR035966">
    <property type="entry name" value="PKF_sf"/>
</dbReference>
<organism evidence="10 11">
    <name type="scientific">Woeseia oceani</name>
    <dbReference type="NCBI Taxonomy" id="1548547"/>
    <lineage>
        <taxon>Bacteria</taxon>
        <taxon>Pseudomonadati</taxon>
        <taxon>Pseudomonadota</taxon>
        <taxon>Gammaproteobacteria</taxon>
        <taxon>Woeseiales</taxon>
        <taxon>Woeseiaceae</taxon>
        <taxon>Woeseia</taxon>
    </lineage>
</organism>
<dbReference type="EC" id="2.7.1.90" evidence="8"/>
<dbReference type="InterPro" id="IPR011404">
    <property type="entry name" value="PPi-PFK"/>
</dbReference>
<feature type="domain" description="Phosphofructokinase" evidence="9">
    <location>
        <begin position="9"/>
        <end position="324"/>
    </location>
</feature>
<dbReference type="InterPro" id="IPR000023">
    <property type="entry name" value="Phosphofructokinase_dom"/>
</dbReference>
<evidence type="ECO:0000256" key="5">
    <source>
        <dbReference type="ARBA" id="ARBA00022777"/>
    </source>
</evidence>
<feature type="binding site" evidence="8">
    <location>
        <position position="247"/>
    </location>
    <ligand>
        <name>substrate</name>
    </ligand>
</feature>
<dbReference type="AlphaFoldDB" id="A0A193LIF9"/>
<feature type="site" description="Important for catalytic activity; stabilizes the transition state when the phosphoryl donor is PPi" evidence="8">
    <location>
        <position position="141"/>
    </location>
</feature>
<dbReference type="GO" id="GO:0006002">
    <property type="term" value="P:fructose 6-phosphate metabolic process"/>
    <property type="evidence" value="ECO:0007669"/>
    <property type="project" value="InterPro"/>
</dbReference>
<dbReference type="PIRSF" id="PIRSF036483">
    <property type="entry name" value="PFK_XF0274"/>
    <property type="match status" value="1"/>
</dbReference>
<evidence type="ECO:0000256" key="4">
    <source>
        <dbReference type="ARBA" id="ARBA00022723"/>
    </source>
</evidence>
<keyword evidence="4 8" id="KW-0479">Metal-binding</keyword>
<evidence type="ECO:0000259" key="9">
    <source>
        <dbReference type="Pfam" id="PF00365"/>
    </source>
</evidence>
<dbReference type="SUPFAM" id="SSF53784">
    <property type="entry name" value="Phosphofructokinase"/>
    <property type="match status" value="1"/>
</dbReference>
<evidence type="ECO:0000256" key="7">
    <source>
        <dbReference type="ARBA" id="ARBA00048072"/>
    </source>
</evidence>
<feature type="binding site" evidence="8">
    <location>
        <begin position="297"/>
        <end position="300"/>
    </location>
    <ligand>
        <name>substrate</name>
    </ligand>
</feature>
<evidence type="ECO:0000256" key="2">
    <source>
        <dbReference type="ARBA" id="ARBA00003138"/>
    </source>
</evidence>
<dbReference type="NCBIfam" id="NF010675">
    <property type="entry name" value="PRK14072.1"/>
    <property type="match status" value="1"/>
</dbReference>
<keyword evidence="8" id="KW-0324">Glycolysis</keyword>
<dbReference type="InterPro" id="IPR050929">
    <property type="entry name" value="PFKA"/>
</dbReference>
<gene>
    <name evidence="8" type="primary">pfp</name>
    <name evidence="10" type="ORF">BA177_14425</name>
</gene>
<dbReference type="GO" id="GO:0003872">
    <property type="term" value="F:6-phosphofructokinase activity"/>
    <property type="evidence" value="ECO:0007669"/>
    <property type="project" value="UniProtKB-UniRule"/>
</dbReference>
<dbReference type="KEGG" id="woc:BA177_14425"/>
<feature type="active site" description="Proton acceptor" evidence="8">
    <location>
        <position position="144"/>
    </location>
</feature>
<proteinExistence type="inferred from homology"/>
<dbReference type="HAMAP" id="MF_01978">
    <property type="entry name" value="Phosphofructokinase_II_B2"/>
    <property type="match status" value="1"/>
</dbReference>
<accession>A0A193LIF9</accession>
<keyword evidence="8" id="KW-0963">Cytoplasm</keyword>
<evidence type="ECO:0000256" key="8">
    <source>
        <dbReference type="HAMAP-Rule" id="MF_01978"/>
    </source>
</evidence>
<comment type="catalytic activity">
    <reaction evidence="7 8">
        <text>beta-D-fructose 6-phosphate + diphosphate = beta-D-fructose 1,6-bisphosphate + phosphate + H(+)</text>
        <dbReference type="Rhea" id="RHEA:13613"/>
        <dbReference type="ChEBI" id="CHEBI:15378"/>
        <dbReference type="ChEBI" id="CHEBI:32966"/>
        <dbReference type="ChEBI" id="CHEBI:33019"/>
        <dbReference type="ChEBI" id="CHEBI:43474"/>
        <dbReference type="ChEBI" id="CHEBI:57634"/>
        <dbReference type="EC" id="2.7.1.90"/>
    </reaction>
</comment>
<evidence type="ECO:0000256" key="6">
    <source>
        <dbReference type="ARBA" id="ARBA00022842"/>
    </source>
</evidence>
<protein>
    <recommendedName>
        <fullName evidence="8">Pyrophosphate--fructose 6-phosphate 1-phosphotransferase</fullName>
        <ecNumber evidence="8">2.7.1.90</ecNumber>
    </recommendedName>
    <alternativeName>
        <fullName evidence="8">6-phosphofructokinase, pyrophosphate dependent</fullName>
    </alternativeName>
    <alternativeName>
        <fullName evidence="8">PPi-dependent phosphofructokinase</fullName>
        <shortName evidence="8">PPi-PFK</shortName>
    </alternativeName>
    <alternativeName>
        <fullName evidence="8">Pyrophosphate-dependent 6-phosphofructose-1-kinase</fullName>
    </alternativeName>
</protein>
<feature type="binding site" evidence="8">
    <location>
        <begin position="142"/>
        <end position="144"/>
    </location>
    <ligand>
        <name>substrate</name>
    </ligand>
</feature>
<dbReference type="STRING" id="1548547.BA177_14425"/>
<dbReference type="GO" id="GO:0047334">
    <property type="term" value="F:diphosphate-fructose-6-phosphate 1-phosphotransferase activity"/>
    <property type="evidence" value="ECO:0007669"/>
    <property type="project" value="UniProtKB-EC"/>
</dbReference>
<comment type="cofactor">
    <cofactor evidence="1 8">
        <name>Mg(2+)</name>
        <dbReference type="ChEBI" id="CHEBI:18420"/>
    </cofactor>
</comment>
<dbReference type="RefSeq" id="WP_068617346.1">
    <property type="nucleotide sequence ID" value="NZ_CP016268.1"/>
</dbReference>
<name>A0A193LIF9_9GAMM</name>
<comment type="function">
    <text evidence="2 8">Catalyzes the phosphorylation of D-fructose 6-phosphate, the first committing step of glycolysis. Uses inorganic phosphate (PPi) as phosphoryl donor instead of ATP like common ATP-dependent phosphofructokinases (ATP-PFKs), which renders the reaction reversible, and can thus function both in glycolysis and gluconeogenesis. Consistently, PPi-PFK can replace the enzymes of both the forward (ATP-PFK) and reverse (fructose-bisphosphatase (FBPase)) reactions.</text>
</comment>
<comment type="subunit">
    <text evidence="8">Homodimer.</text>
</comment>
<feature type="binding site" evidence="8">
    <location>
        <position position="13"/>
    </location>
    <ligand>
        <name>diphosphate</name>
        <dbReference type="ChEBI" id="CHEBI:33019"/>
    </ligand>
</feature>
<sequence length="420" mass="45882">MSRKNAFYAQSGGVTAVINASACGVIETARENRDKIANVYAGRNGIIGALTEDMIDTNREPARTIAALRHTPGGAFGSARYKLKGIEENRAEYERLIDVFRAHNIGYFFYNGGNDSMDTAHKVSLISKRMGYPVNCLGIPKTVDNDLPITDNCPGFGSVAKYIAVSTREAALDVLSMAKTSTKVFVMEVMGRHAGWIAAAAGLAGSEPGDAPHIILFPEIPFERAAFLKRVKQCVEQYGYCVIVVSEGARYADGKFLAEAGTRDAFGHAQLGGVAPVVANMVRDELGYKFHYAIADYLQRSARHIASAVDVDQAYAVGKAAVKFALAGKTAVMPVIKRVSDKPYRWRIEEAPLAKIANKEKMLPRRYISRDGFSITEAARRYLQPLIKGENYPPYLNGLPKYVSIKGVPVAKRLNTDFVV</sequence>
<feature type="site" description="Important for catalytic activity and substrate specificity; stabilizes the transition state when the phosphoryl donor is PPi; prevents ATP from binding by mimicking the alpha-phosphate group of ATP" evidence="8">
    <location>
        <position position="115"/>
    </location>
</feature>
<dbReference type="UniPathway" id="UPA00109">
    <property type="reaction ID" value="UER00182"/>
</dbReference>
<feature type="binding site" evidence="8">
    <location>
        <begin position="190"/>
        <end position="192"/>
    </location>
    <ligand>
        <name>substrate</name>
    </ligand>
</feature>
<dbReference type="PANTHER" id="PTHR45770">
    <property type="entry name" value="ATP-DEPENDENT 6-PHOSPHOFRUCTOKINASE 1"/>
    <property type="match status" value="1"/>
</dbReference>
<dbReference type="GO" id="GO:0005737">
    <property type="term" value="C:cytoplasm"/>
    <property type="evidence" value="ECO:0007669"/>
    <property type="project" value="UniProtKB-SubCell"/>
</dbReference>
<comment type="pathway">
    <text evidence="8">Carbohydrate degradation; glycolysis; D-glyceraldehyde 3-phosphate and glycerone phosphate from D-glucose: step 3/4.</text>
</comment>
<dbReference type="GO" id="GO:0046872">
    <property type="term" value="F:metal ion binding"/>
    <property type="evidence" value="ECO:0007669"/>
    <property type="project" value="UniProtKB-KW"/>
</dbReference>
<dbReference type="PRINTS" id="PR00476">
    <property type="entry name" value="PHFRCTKINASE"/>
</dbReference>
<evidence type="ECO:0000256" key="3">
    <source>
        <dbReference type="ARBA" id="ARBA00022679"/>
    </source>
</evidence>
<dbReference type="EMBL" id="CP016268">
    <property type="protein sequence ID" value="ANO52228.1"/>
    <property type="molecule type" value="Genomic_DNA"/>
</dbReference>
<dbReference type="Gene3D" id="3.40.50.450">
    <property type="match status" value="1"/>
</dbReference>
<evidence type="ECO:0000256" key="1">
    <source>
        <dbReference type="ARBA" id="ARBA00001946"/>
    </source>
</evidence>